<keyword evidence="8" id="KW-1185">Reference proteome</keyword>
<comment type="caution">
    <text evidence="7">The sequence shown here is derived from an EMBL/GenBank/DDBJ whole genome shotgun (WGS) entry which is preliminary data.</text>
</comment>
<dbReference type="AlphaFoldDB" id="A0AAW6U257"/>
<evidence type="ECO:0000256" key="4">
    <source>
        <dbReference type="ARBA" id="ARBA00022833"/>
    </source>
</evidence>
<dbReference type="PANTHER" id="PTHR42940:SF8">
    <property type="entry name" value="VACUOLAR PROTEIN SORTING-ASSOCIATED PROTEIN 11"/>
    <property type="match status" value="1"/>
</dbReference>
<feature type="domain" description="Alcohol dehydrogenase-like N-terminal" evidence="6">
    <location>
        <begin position="29"/>
        <end position="138"/>
    </location>
</feature>
<dbReference type="GO" id="GO:0004022">
    <property type="term" value="F:alcohol dehydrogenase (NAD+) activity"/>
    <property type="evidence" value="ECO:0007669"/>
    <property type="project" value="TreeGrafter"/>
</dbReference>
<protein>
    <submittedName>
        <fullName evidence="7">Zinc-dependent alcohol dehydrogenase family protein</fullName>
    </submittedName>
</protein>
<dbReference type="InterPro" id="IPR011032">
    <property type="entry name" value="GroES-like_sf"/>
</dbReference>
<reference evidence="7" key="1">
    <citation type="submission" date="2023-05" db="EMBL/GenBank/DDBJ databases">
        <title>Anaerotaeda fermentans gen. nov., sp. nov., a novel anaerobic planctomycete of the new family within the order Sedimentisphaerales isolated from Taman Peninsula, Russia.</title>
        <authorList>
            <person name="Khomyakova M.A."/>
            <person name="Merkel A.Y."/>
            <person name="Slobodkin A.I."/>
        </authorList>
    </citation>
    <scope>NUCLEOTIDE SEQUENCE</scope>
    <source>
        <strain evidence="7">M17dextr</strain>
    </source>
</reference>
<dbReference type="Proteomes" id="UP001431776">
    <property type="component" value="Unassembled WGS sequence"/>
</dbReference>
<dbReference type="CDD" id="cd08298">
    <property type="entry name" value="CAD2"/>
    <property type="match status" value="1"/>
</dbReference>
<dbReference type="SUPFAM" id="SSF51735">
    <property type="entry name" value="NAD(P)-binding Rossmann-fold domains"/>
    <property type="match status" value="1"/>
</dbReference>
<evidence type="ECO:0000256" key="2">
    <source>
        <dbReference type="ARBA" id="ARBA00008072"/>
    </source>
</evidence>
<dbReference type="InterPro" id="IPR013154">
    <property type="entry name" value="ADH-like_N"/>
</dbReference>
<dbReference type="Gene3D" id="3.90.180.10">
    <property type="entry name" value="Medium-chain alcohol dehydrogenases, catalytic domain"/>
    <property type="match status" value="1"/>
</dbReference>
<keyword evidence="5" id="KW-0560">Oxidoreductase</keyword>
<dbReference type="RefSeq" id="WP_349245163.1">
    <property type="nucleotide sequence ID" value="NZ_JASCXX010000013.1"/>
</dbReference>
<dbReference type="EMBL" id="JASCXX010000013">
    <property type="protein sequence ID" value="MDI6449754.1"/>
    <property type="molecule type" value="Genomic_DNA"/>
</dbReference>
<keyword evidence="4" id="KW-0862">Zinc</keyword>
<evidence type="ECO:0000313" key="7">
    <source>
        <dbReference type="EMBL" id="MDI6449754.1"/>
    </source>
</evidence>
<dbReference type="GO" id="GO:0046872">
    <property type="term" value="F:metal ion binding"/>
    <property type="evidence" value="ECO:0007669"/>
    <property type="project" value="UniProtKB-KW"/>
</dbReference>
<organism evidence="7 8">
    <name type="scientific">Anaerobaca lacustris</name>
    <dbReference type="NCBI Taxonomy" id="3044600"/>
    <lineage>
        <taxon>Bacteria</taxon>
        <taxon>Pseudomonadati</taxon>
        <taxon>Planctomycetota</taxon>
        <taxon>Phycisphaerae</taxon>
        <taxon>Sedimentisphaerales</taxon>
        <taxon>Anaerobacaceae</taxon>
        <taxon>Anaerobaca</taxon>
    </lineage>
</organism>
<comment type="similarity">
    <text evidence="2">Belongs to the zinc-containing alcohol dehydrogenase family.</text>
</comment>
<dbReference type="SUPFAM" id="SSF50129">
    <property type="entry name" value="GroES-like"/>
    <property type="match status" value="1"/>
</dbReference>
<gene>
    <name evidence="7" type="ORF">QJ522_11915</name>
</gene>
<proteinExistence type="inferred from homology"/>
<dbReference type="Pfam" id="PF08240">
    <property type="entry name" value="ADH_N"/>
    <property type="match status" value="1"/>
</dbReference>
<dbReference type="GO" id="GO:0005737">
    <property type="term" value="C:cytoplasm"/>
    <property type="evidence" value="ECO:0007669"/>
    <property type="project" value="TreeGrafter"/>
</dbReference>
<keyword evidence="3" id="KW-0479">Metal-binding</keyword>
<evidence type="ECO:0000259" key="6">
    <source>
        <dbReference type="Pfam" id="PF08240"/>
    </source>
</evidence>
<dbReference type="PANTHER" id="PTHR42940">
    <property type="entry name" value="ALCOHOL DEHYDROGENASE 1-RELATED"/>
    <property type="match status" value="1"/>
</dbReference>
<name>A0AAW6U257_9BACT</name>
<comment type="cofactor">
    <cofactor evidence="1">
        <name>Zn(2+)</name>
        <dbReference type="ChEBI" id="CHEBI:29105"/>
    </cofactor>
</comment>
<dbReference type="Gene3D" id="3.40.50.720">
    <property type="entry name" value="NAD(P)-binding Rossmann-like Domain"/>
    <property type="match status" value="1"/>
</dbReference>
<dbReference type="NCBIfam" id="TIGR02822">
    <property type="entry name" value="adh_fam_2"/>
    <property type="match status" value="1"/>
</dbReference>
<accession>A0AAW6U257</accession>
<dbReference type="InterPro" id="IPR036291">
    <property type="entry name" value="NAD(P)-bd_dom_sf"/>
</dbReference>
<evidence type="ECO:0000256" key="5">
    <source>
        <dbReference type="ARBA" id="ARBA00023002"/>
    </source>
</evidence>
<evidence type="ECO:0000256" key="1">
    <source>
        <dbReference type="ARBA" id="ARBA00001947"/>
    </source>
</evidence>
<sequence length="351" mass="37986">MKAVVLPRIAPIEEAPLIETDLPTPVPKDDEVLVKVAVCGLCHTDLDEIEGRLMPTVLPVVPGHQVVGTVVQQGPAATVHEIGARVGITWLYSSCQACPFCQSGRENLCDRARWTGKDANGGYAEYMVVRQDFAYPIPPAFSDVQAAPLLCAGVIGYRAIRLAEISDGQTIGLFGFGASAHIAIQLLRHEFPSSNVFVFTRGDEHKALARRLGAAWTGSAADEPPARLDRAIDFTPVGETVRQALSVLNKGGRLVINAIRKVTAVPELIYDRHLWDEKEIKSVANVTRDDAREFLPLAAAIPLRPTVEEVAPEKVNQALLRLKHGKIEAAAALRFSSTDPRGSIVSPHVLP</sequence>
<evidence type="ECO:0000313" key="8">
    <source>
        <dbReference type="Proteomes" id="UP001431776"/>
    </source>
</evidence>
<dbReference type="InterPro" id="IPR014187">
    <property type="entry name" value="ADH_Zn_typ-2"/>
</dbReference>
<evidence type="ECO:0000256" key="3">
    <source>
        <dbReference type="ARBA" id="ARBA00022723"/>
    </source>
</evidence>